<dbReference type="InterPro" id="IPR011057">
    <property type="entry name" value="Mss4-like_sf"/>
</dbReference>
<dbReference type="PANTHER" id="PTHR28620">
    <property type="entry name" value="CENTROMERE PROTEIN V"/>
    <property type="match status" value="1"/>
</dbReference>
<dbReference type="GO" id="GO:0046872">
    <property type="term" value="F:metal ion binding"/>
    <property type="evidence" value="ECO:0007669"/>
    <property type="project" value="UniProtKB-KW"/>
</dbReference>
<dbReference type="SUPFAM" id="SSF51316">
    <property type="entry name" value="Mss4-like"/>
    <property type="match status" value="1"/>
</dbReference>
<dbReference type="RefSeq" id="WP_103880373.1">
    <property type="nucleotide sequence ID" value="NZ_FNVG01000009.1"/>
</dbReference>
<accession>A0A1H5YG60</accession>
<feature type="domain" description="CENP-V/GFA" evidence="4">
    <location>
        <begin position="6"/>
        <end position="120"/>
    </location>
</feature>
<keyword evidence="2" id="KW-0479">Metal-binding</keyword>
<comment type="similarity">
    <text evidence="1">Belongs to the Gfa family.</text>
</comment>
<name>A0A1H5YG60_9VIBR</name>
<dbReference type="PANTHER" id="PTHR28620:SF1">
    <property type="entry name" value="CENP-V_GFA DOMAIN-CONTAINING PROTEIN"/>
    <property type="match status" value="1"/>
</dbReference>
<dbReference type="AlphaFoldDB" id="A0A1H5YG60"/>
<dbReference type="OrthoDB" id="9805575at2"/>
<dbReference type="InterPro" id="IPR006913">
    <property type="entry name" value="CENP-V/GFA"/>
</dbReference>
<dbReference type="PROSITE" id="PS51891">
    <property type="entry name" value="CENP_V_GFA"/>
    <property type="match status" value="1"/>
</dbReference>
<proteinExistence type="inferred from homology"/>
<protein>
    <submittedName>
        <fullName evidence="5">Uncharacterized conserved protein</fullName>
    </submittedName>
</protein>
<dbReference type="GO" id="GO:0016846">
    <property type="term" value="F:carbon-sulfur lyase activity"/>
    <property type="evidence" value="ECO:0007669"/>
    <property type="project" value="InterPro"/>
</dbReference>
<reference evidence="6" key="1">
    <citation type="submission" date="2016-10" db="EMBL/GenBank/DDBJ databases">
        <authorList>
            <person name="Varghese N."/>
            <person name="Submissions S."/>
        </authorList>
    </citation>
    <scope>NUCLEOTIDE SEQUENCE [LARGE SCALE GENOMIC DNA]</scope>
    <source>
        <strain evidence="6">CGMCC 1.7062</strain>
    </source>
</reference>
<dbReference type="InterPro" id="IPR052355">
    <property type="entry name" value="CENP-V-like"/>
</dbReference>
<organism evidence="5 6">
    <name type="scientific">Vibrio hangzhouensis</name>
    <dbReference type="NCBI Taxonomy" id="462991"/>
    <lineage>
        <taxon>Bacteria</taxon>
        <taxon>Pseudomonadati</taxon>
        <taxon>Pseudomonadota</taxon>
        <taxon>Gammaproteobacteria</taxon>
        <taxon>Vibrionales</taxon>
        <taxon>Vibrionaceae</taxon>
        <taxon>Vibrio</taxon>
    </lineage>
</organism>
<evidence type="ECO:0000256" key="3">
    <source>
        <dbReference type="ARBA" id="ARBA00022833"/>
    </source>
</evidence>
<dbReference type="Pfam" id="PF04828">
    <property type="entry name" value="GFA"/>
    <property type="match status" value="1"/>
</dbReference>
<dbReference type="Gene3D" id="2.170.150.70">
    <property type="match status" value="1"/>
</dbReference>
<sequence>MHPSQHQIQCHCGNVSITFEVWPESVTSCNCSVCGRYAALWGYYEPASVSVKTKQQATTAYRWGDGMIDFHHCSICGCVTHYTSTDQAPKPKVALNFRMALSDALSLTKVRYFDGADSWQYLNK</sequence>
<evidence type="ECO:0000256" key="2">
    <source>
        <dbReference type="ARBA" id="ARBA00022723"/>
    </source>
</evidence>
<dbReference type="Proteomes" id="UP000236721">
    <property type="component" value="Unassembled WGS sequence"/>
</dbReference>
<evidence type="ECO:0000313" key="6">
    <source>
        <dbReference type="Proteomes" id="UP000236721"/>
    </source>
</evidence>
<keyword evidence="6" id="KW-1185">Reference proteome</keyword>
<gene>
    <name evidence="5" type="ORF">SAMN04488244_10974</name>
</gene>
<evidence type="ECO:0000256" key="1">
    <source>
        <dbReference type="ARBA" id="ARBA00005495"/>
    </source>
</evidence>
<evidence type="ECO:0000313" key="5">
    <source>
        <dbReference type="EMBL" id="SEG23061.1"/>
    </source>
</evidence>
<dbReference type="EMBL" id="FNVG01000009">
    <property type="protein sequence ID" value="SEG23061.1"/>
    <property type="molecule type" value="Genomic_DNA"/>
</dbReference>
<keyword evidence="3" id="KW-0862">Zinc</keyword>
<evidence type="ECO:0000259" key="4">
    <source>
        <dbReference type="PROSITE" id="PS51891"/>
    </source>
</evidence>